<feature type="transmembrane region" description="Helical" evidence="1">
    <location>
        <begin position="172"/>
        <end position="193"/>
    </location>
</feature>
<keyword evidence="3" id="KW-1185">Reference proteome</keyword>
<dbReference type="RefSeq" id="WP_152814982.1">
    <property type="nucleotide sequence ID" value="NZ_WHPC01000006.1"/>
</dbReference>
<dbReference type="Proteomes" id="UP000437709">
    <property type="component" value="Unassembled WGS sequence"/>
</dbReference>
<dbReference type="Pfam" id="PF19590">
    <property type="entry name" value="TrbL_3"/>
    <property type="match status" value="1"/>
</dbReference>
<feature type="transmembrane region" description="Helical" evidence="1">
    <location>
        <begin position="205"/>
        <end position="228"/>
    </location>
</feature>
<feature type="transmembrane region" description="Helical" evidence="1">
    <location>
        <begin position="131"/>
        <end position="152"/>
    </location>
</feature>
<feature type="transmembrane region" description="Helical" evidence="1">
    <location>
        <begin position="259"/>
        <end position="277"/>
    </location>
</feature>
<feature type="non-terminal residue" evidence="2">
    <location>
        <position position="434"/>
    </location>
</feature>
<feature type="transmembrane region" description="Helical" evidence="1">
    <location>
        <begin position="95"/>
        <end position="119"/>
    </location>
</feature>
<dbReference type="OrthoDB" id="3694109at2"/>
<dbReference type="EMBL" id="WHPC01000006">
    <property type="protein sequence ID" value="MPV36104.1"/>
    <property type="molecule type" value="Genomic_DNA"/>
</dbReference>
<dbReference type="InterPro" id="IPR045782">
    <property type="entry name" value="TrbL_3"/>
</dbReference>
<name>A0A6N7ELH6_9MICO</name>
<comment type="caution">
    <text evidence="2">The sequence shown here is derived from an EMBL/GenBank/DDBJ whole genome shotgun (WGS) entry which is preliminary data.</text>
</comment>
<keyword evidence="1" id="KW-0472">Membrane</keyword>
<sequence>MMATPDPTPTLPADPGCDPLDVSCATAGWQVDGGSTALDELASAVMEALDTTLGALGTMWVDVATPSLTGDGEGAIEAGEVAPESVAAVETVLGYVVWVSLGVAVLSIVALGAWMALAGRRGDGERHLGRLGVVLGGVILISAASGLVAALVPAERFASTGSAPVATTQNALWWFTAAMAVLAVIVAGAKMAWEQRAAAGRDLVRSLLTLVVVAGAGLTVIALAVVAADSFALWLLERVTGGADFGAQVTAMLTFSDTMGVLLIIVLGLIAVVAAFVQIMLLVLRGAMLVILAGIFPLSASFTNTAVGRSWFYRVIAWIVAFVLYKPAAAIVYATAFQLTEQNLFADDGTGLVPVLAGIILMVLALMALPALMSVVAPLVGTVAPSATPAATTLPPGTSAAMPTGAVSVHRLRPAAGPSGAVGLPGSSAVLAPA</sequence>
<feature type="transmembrane region" description="Helical" evidence="1">
    <location>
        <begin position="315"/>
        <end position="339"/>
    </location>
</feature>
<feature type="transmembrane region" description="Helical" evidence="1">
    <location>
        <begin position="351"/>
        <end position="373"/>
    </location>
</feature>
<gene>
    <name evidence="2" type="ORF">GB881_03430</name>
</gene>
<proteinExistence type="predicted"/>
<evidence type="ECO:0000313" key="2">
    <source>
        <dbReference type="EMBL" id="MPV36104.1"/>
    </source>
</evidence>
<dbReference type="AlphaFoldDB" id="A0A6N7ELH6"/>
<evidence type="ECO:0000313" key="3">
    <source>
        <dbReference type="Proteomes" id="UP000437709"/>
    </source>
</evidence>
<reference evidence="2 3" key="1">
    <citation type="submission" date="2019-10" db="EMBL/GenBank/DDBJ databases">
        <title>Georgenia wutianyii sp. nov. and Georgenia yuyongxinii sp. nov. isolated from plateau pika (Ochotona curzoniae) in the Qinghai-Tibet plateau of China.</title>
        <authorList>
            <person name="Tian Z."/>
        </authorList>
    </citation>
    <scope>NUCLEOTIDE SEQUENCE [LARGE SCALE GENOMIC DNA]</scope>
    <source>
        <strain evidence="2 3">JCM 19765</strain>
    </source>
</reference>
<feature type="transmembrane region" description="Helical" evidence="1">
    <location>
        <begin position="282"/>
        <end position="303"/>
    </location>
</feature>
<organism evidence="2 3">
    <name type="scientific">Georgenia subflava</name>
    <dbReference type="NCBI Taxonomy" id="1622177"/>
    <lineage>
        <taxon>Bacteria</taxon>
        <taxon>Bacillati</taxon>
        <taxon>Actinomycetota</taxon>
        <taxon>Actinomycetes</taxon>
        <taxon>Micrococcales</taxon>
        <taxon>Bogoriellaceae</taxon>
        <taxon>Georgenia</taxon>
    </lineage>
</organism>
<keyword evidence="1" id="KW-1133">Transmembrane helix</keyword>
<evidence type="ECO:0000256" key="1">
    <source>
        <dbReference type="SAM" id="Phobius"/>
    </source>
</evidence>
<keyword evidence="1" id="KW-0812">Transmembrane</keyword>
<protein>
    <submittedName>
        <fullName evidence="2">Uncharacterized protein</fullName>
    </submittedName>
</protein>
<accession>A0A6N7ELH6</accession>